<name>A0ABQ0UUJ4_9MICO</name>
<reference evidence="2 3" key="1">
    <citation type="submission" date="2019-07" db="EMBL/GenBank/DDBJ databases">
        <title>Whole genome shotgun sequence of Frigoribacterium faeni NBRC 103066.</title>
        <authorList>
            <person name="Hosoyama A."/>
            <person name="Uohara A."/>
            <person name="Ohji S."/>
            <person name="Ichikawa N."/>
        </authorList>
    </citation>
    <scope>NUCLEOTIDE SEQUENCE [LARGE SCALE GENOMIC DNA]</scope>
    <source>
        <strain evidence="2 3">NBRC 103066</strain>
    </source>
</reference>
<dbReference type="Proteomes" id="UP000321154">
    <property type="component" value="Unassembled WGS sequence"/>
</dbReference>
<dbReference type="SUPFAM" id="SSF160424">
    <property type="entry name" value="BH3703-like"/>
    <property type="match status" value="1"/>
</dbReference>
<accession>A0ABQ0UUJ4</accession>
<evidence type="ECO:0000313" key="3">
    <source>
        <dbReference type="Proteomes" id="UP000321154"/>
    </source>
</evidence>
<gene>
    <name evidence="2" type="ORF">FFA01_26250</name>
</gene>
<protein>
    <recommendedName>
        <fullName evidence="4">DNA-binding protein</fullName>
    </recommendedName>
</protein>
<feature type="region of interest" description="Disordered" evidence="1">
    <location>
        <begin position="456"/>
        <end position="482"/>
    </location>
</feature>
<feature type="region of interest" description="Disordered" evidence="1">
    <location>
        <begin position="1"/>
        <end position="23"/>
    </location>
</feature>
<comment type="caution">
    <text evidence="2">The sequence shown here is derived from an EMBL/GenBank/DDBJ whole genome shotgun (WGS) entry which is preliminary data.</text>
</comment>
<keyword evidence="3" id="KW-1185">Reference proteome</keyword>
<evidence type="ECO:0000256" key="1">
    <source>
        <dbReference type="SAM" id="MobiDB-lite"/>
    </source>
</evidence>
<proteinExistence type="predicted"/>
<organism evidence="2 3">
    <name type="scientific">Frigoribacterium faeni</name>
    <dbReference type="NCBI Taxonomy" id="145483"/>
    <lineage>
        <taxon>Bacteria</taxon>
        <taxon>Bacillati</taxon>
        <taxon>Actinomycetota</taxon>
        <taxon>Actinomycetes</taxon>
        <taxon>Micrococcales</taxon>
        <taxon>Microbacteriaceae</taxon>
        <taxon>Frigoribacterium</taxon>
    </lineage>
</organism>
<sequence length="512" mass="57089">MNATLPRRPAHTTRGSGSDDYGGAVHPIEQTIIRLARRAAGTRVPWDGLDVVFGEVAEITTCRIIAAHPQHGRRTVPVPDELRAAFVDLRRDTATADRGAWFVASLHISRRLTGETVHETFTYHWDDRPAFLRDTGLAGPLPVPPLPYDTDFVLDLADHPRSRKHTPAWLARAVKRPQSHDDELLEPGRRGEARLLTRQLVMDVVDAHRGIPWSRIEHEFVVLDRSSWSTGEAILRDGTPFRGDPLFARRGHDLVRELRQVMTEPGRGTWLSAFLTVNPDASFDLRFNHDARPYTQLGGDRWTAPERTSWAMPGDAAWVADLETHPRDPEHLPPWYAEVVASERRKAELRASTPFDRTRIGAAVARPSAGPPASLLPVADAPAWRTILSYVEPAVLQQLRSGDYALLDDAEHDDLWPRTLDAVTPAVLGDVIDGLGRDGHTSRLLIDAAQTLRERRGGRYGDYSGETETPDPDEPLGYSMSEPGQWLLDDLGDVIAEAIDAELDERFPGVRR</sequence>
<dbReference type="EMBL" id="BJUV01000033">
    <property type="protein sequence ID" value="GEK84316.1"/>
    <property type="molecule type" value="Genomic_DNA"/>
</dbReference>
<dbReference type="InterPro" id="IPR036170">
    <property type="entry name" value="YezG-like_sf"/>
</dbReference>
<evidence type="ECO:0008006" key="4">
    <source>
        <dbReference type="Google" id="ProtNLM"/>
    </source>
</evidence>
<evidence type="ECO:0000313" key="2">
    <source>
        <dbReference type="EMBL" id="GEK84316.1"/>
    </source>
</evidence>